<evidence type="ECO:0000256" key="1">
    <source>
        <dbReference type="ARBA" id="ARBA00004123"/>
    </source>
</evidence>
<dbReference type="CDD" id="cd12416">
    <property type="entry name" value="RRM4_RBM28_like"/>
    <property type="match status" value="1"/>
</dbReference>
<dbReference type="GO" id="GO:0005634">
    <property type="term" value="C:nucleus"/>
    <property type="evidence" value="ECO:0007669"/>
    <property type="project" value="UniProtKB-SubCell"/>
</dbReference>
<dbReference type="GO" id="GO:0003729">
    <property type="term" value="F:mRNA binding"/>
    <property type="evidence" value="ECO:0007669"/>
    <property type="project" value="TreeGrafter"/>
</dbReference>
<dbReference type="Pfam" id="PF00076">
    <property type="entry name" value="RRM_1"/>
    <property type="match status" value="3"/>
</dbReference>
<keyword evidence="3 5" id="KW-0694">RNA-binding</keyword>
<dbReference type="PANTHER" id="PTHR48039">
    <property type="entry name" value="RNA-BINDING MOTIF PROTEIN 14B"/>
    <property type="match status" value="1"/>
</dbReference>
<dbReference type="SUPFAM" id="SSF54928">
    <property type="entry name" value="RNA-binding domain, RBD"/>
    <property type="match status" value="4"/>
</dbReference>
<comment type="subcellular location">
    <subcellularLocation>
        <location evidence="1">Nucleus</location>
    </subcellularLocation>
</comment>
<keyword evidence="4" id="KW-0539">Nucleus</keyword>
<evidence type="ECO:0000256" key="3">
    <source>
        <dbReference type="ARBA" id="ARBA00022884"/>
    </source>
</evidence>
<name>A0A9E7EGN4_9LILI</name>
<feature type="region of interest" description="Disordered" evidence="6">
    <location>
        <begin position="479"/>
        <end position="517"/>
    </location>
</feature>
<feature type="compositionally biased region" description="Basic and acidic residues" evidence="6">
    <location>
        <begin position="417"/>
        <end position="432"/>
    </location>
</feature>
<feature type="region of interest" description="Disordered" evidence="6">
    <location>
        <begin position="407"/>
        <end position="434"/>
    </location>
</feature>
<dbReference type="InterPro" id="IPR012677">
    <property type="entry name" value="Nucleotide-bd_a/b_plait_sf"/>
</dbReference>
<dbReference type="InterPro" id="IPR035979">
    <property type="entry name" value="RBD_domain_sf"/>
</dbReference>
<evidence type="ECO:0000256" key="6">
    <source>
        <dbReference type="SAM" id="MobiDB-lite"/>
    </source>
</evidence>
<feature type="domain" description="RRM" evidence="7">
    <location>
        <begin position="22"/>
        <end position="100"/>
    </location>
</feature>
<accession>A0A9E7EGN4</accession>
<feature type="domain" description="RRM" evidence="7">
    <location>
        <begin position="698"/>
        <end position="788"/>
    </location>
</feature>
<feature type="compositionally biased region" description="Basic and acidic residues" evidence="6">
    <location>
        <begin position="995"/>
        <end position="1004"/>
    </location>
</feature>
<feature type="domain" description="RRM" evidence="7">
    <location>
        <begin position="317"/>
        <end position="395"/>
    </location>
</feature>
<evidence type="ECO:0000313" key="9">
    <source>
        <dbReference type="Proteomes" id="UP001055439"/>
    </source>
</evidence>
<dbReference type="PROSITE" id="PS50102">
    <property type="entry name" value="RRM"/>
    <property type="match status" value="4"/>
</dbReference>
<feature type="compositionally biased region" description="Basic residues" evidence="6">
    <location>
        <begin position="882"/>
        <end position="898"/>
    </location>
</feature>
<organism evidence="8 9">
    <name type="scientific">Musa troglodytarum</name>
    <name type="common">fe'i banana</name>
    <dbReference type="NCBI Taxonomy" id="320322"/>
    <lineage>
        <taxon>Eukaryota</taxon>
        <taxon>Viridiplantae</taxon>
        <taxon>Streptophyta</taxon>
        <taxon>Embryophyta</taxon>
        <taxon>Tracheophyta</taxon>
        <taxon>Spermatophyta</taxon>
        <taxon>Magnoliopsida</taxon>
        <taxon>Liliopsida</taxon>
        <taxon>Zingiberales</taxon>
        <taxon>Musaceae</taxon>
        <taxon>Musa</taxon>
    </lineage>
</organism>
<dbReference type="Gene3D" id="3.30.70.330">
    <property type="match status" value="4"/>
</dbReference>
<feature type="region of interest" description="Disordered" evidence="6">
    <location>
        <begin position="810"/>
        <end position="980"/>
    </location>
</feature>
<dbReference type="InterPro" id="IPR000504">
    <property type="entry name" value="RRM_dom"/>
</dbReference>
<dbReference type="FunFam" id="3.30.70.330:FF:000182">
    <property type="entry name" value="RNA-binding motif protein 28"/>
    <property type="match status" value="1"/>
</dbReference>
<dbReference type="OrthoDB" id="439808at2759"/>
<keyword evidence="2" id="KW-0677">Repeat</keyword>
<dbReference type="InterPro" id="IPR051945">
    <property type="entry name" value="RRM_MRD1_RNA_proc_ribogen"/>
</dbReference>
<evidence type="ECO:0000256" key="5">
    <source>
        <dbReference type="PROSITE-ProRule" id="PRU00176"/>
    </source>
</evidence>
<dbReference type="CDD" id="cd12414">
    <property type="entry name" value="RRM2_RBM28_like"/>
    <property type="match status" value="1"/>
</dbReference>
<dbReference type="CDD" id="cd12413">
    <property type="entry name" value="RRM1_RBM28_like"/>
    <property type="match status" value="1"/>
</dbReference>
<feature type="compositionally biased region" description="Basic and acidic residues" evidence="6">
    <location>
        <begin position="810"/>
        <end position="821"/>
    </location>
</feature>
<reference evidence="8" key="1">
    <citation type="submission" date="2022-05" db="EMBL/GenBank/DDBJ databases">
        <title>The Musa troglodytarum L. genome provides insights into the mechanism of non-climacteric behaviour and enrichment of carotenoids.</title>
        <authorList>
            <person name="Wang J."/>
        </authorList>
    </citation>
    <scope>NUCLEOTIDE SEQUENCE</scope>
    <source>
        <tissue evidence="8">Leaf</tissue>
    </source>
</reference>
<dbReference type="EMBL" id="CP097502">
    <property type="protein sequence ID" value="URD76924.1"/>
    <property type="molecule type" value="Genomic_DNA"/>
</dbReference>
<protein>
    <recommendedName>
        <fullName evidence="7">RRM domain-containing protein</fullName>
    </recommendedName>
</protein>
<evidence type="ECO:0000256" key="2">
    <source>
        <dbReference type="ARBA" id="ARBA00022737"/>
    </source>
</evidence>
<proteinExistence type="predicted"/>
<dbReference type="Proteomes" id="UP001055439">
    <property type="component" value="Chromosome 1"/>
</dbReference>
<sequence length="1020" mass="113759">MGKRKRDENSGQKNAGGGHCPCTIFVSNLPYSFKSSELEALFNEVGPVRRCFMVTSRGSEVSRGFGFVQFATVEDAERSIQLKNRLAVDGRKISVKLAKHRLPLEERRQKAKNVHSEDIDTKHNEILHSTSVTEHKGGLCAQDTGSYTTKPPRNIVDDGKGILLASKDPTVEFPGSEKQRVARTVIFGNLVNSEMAADVFRQAGEVGTICSINYPLPKEELKLHGHFGEIGSDYPIQLNLIPNPIIYLDVDAVDRRDQKAMQKRLARDGCKSEAAAVLYTTVKSACFSVTKLHQQEIKGACVWARQLGGEGSKARKWRVIVRNLPFKATVSEIREIFSSAGFVWDVLIPHKSDEGVSKGFAFVSFTCKQDAENAIKNINGRVIAKRTVAVDWAVSKRVYSVATAAASGEEFQNDSDNESKSESDIEVDRDNMSTDEVNLHGPVIEKLGETNENEVLPVDVDFRSEAEVARKILDNLIGSSTSVPDPTHGSDSRTADSITESWTSHHAEHKEPPLPIKKAGIVGNKVGKGSEAEVQELGKRDKDLDRTIFISNLPFEIDNEEVKERFSSFGKVQSFFPVLHKLTKRPRGTGFLIFDNPAAADAAISAANAALGLGIIMKGRPLKVLKALDKESVHQKELQNLKNEAHDRRNLYLAKEGEILAGTPAAEGVSESDMRKREMLNKKKAEMLQSPKFHVSRTRLIIYNLPKTMTPEEVKKLCVNAVVSRASKQKPVIQKVKLLKDVKKGKVVIKKHSRGVGFVDFKEHEHALVALRVLNNNPETFDPDHRPIVEFAFDNIQKLRQQKAKLDSIKENNAKSEDGKRNLQQRFPTQTTQGDIDKVGEMLKNAKHRRMQRISSQLSEHNEGTTVERGSPEDTNPVVRAAKSKQNKQQKKASKRRKADSPSISKHTKSESESNLMQVGTHAKEKLLNKNNQMEKPIDKTTVTIPQKRKRNTKSDGGSEQQKPARKTKRRTDSSGVEIVDKLDMLIEQYRSKFSHHDSSKTKDATSSGHKVRRWFESAS</sequence>
<dbReference type="AlphaFoldDB" id="A0A9E7EGN4"/>
<evidence type="ECO:0000259" key="7">
    <source>
        <dbReference type="PROSITE" id="PS50102"/>
    </source>
</evidence>
<dbReference type="SMART" id="SM00360">
    <property type="entry name" value="RRM"/>
    <property type="match status" value="4"/>
</dbReference>
<dbReference type="PANTHER" id="PTHR48039:SF5">
    <property type="entry name" value="RNA-BINDING PROTEIN 28"/>
    <property type="match status" value="1"/>
</dbReference>
<feature type="region of interest" description="Disordered" evidence="6">
    <location>
        <begin position="992"/>
        <end position="1020"/>
    </location>
</feature>
<feature type="compositionally biased region" description="Polar residues" evidence="6">
    <location>
        <begin position="822"/>
        <end position="834"/>
    </location>
</feature>
<feature type="compositionally biased region" description="Basic and acidic residues" evidence="6">
    <location>
        <begin position="503"/>
        <end position="512"/>
    </location>
</feature>
<gene>
    <name evidence="8" type="ORF">MUK42_37335</name>
</gene>
<keyword evidence="9" id="KW-1185">Reference proteome</keyword>
<evidence type="ECO:0000313" key="8">
    <source>
        <dbReference type="EMBL" id="URD76924.1"/>
    </source>
</evidence>
<evidence type="ECO:0000256" key="4">
    <source>
        <dbReference type="ARBA" id="ARBA00023242"/>
    </source>
</evidence>
<feature type="domain" description="RRM" evidence="7">
    <location>
        <begin position="546"/>
        <end position="629"/>
    </location>
</feature>